<dbReference type="SUPFAM" id="SSF50370">
    <property type="entry name" value="Ricin B-like lectins"/>
    <property type="match status" value="1"/>
</dbReference>
<dbReference type="InterPro" id="IPR035992">
    <property type="entry name" value="Ricin_B-like_lectins"/>
</dbReference>
<gene>
    <name evidence="1" type="ORF">GCM10018980_77100</name>
</gene>
<dbReference type="EMBL" id="BNBF01000055">
    <property type="protein sequence ID" value="GHG78396.1"/>
    <property type="molecule type" value="Genomic_DNA"/>
</dbReference>
<accession>A0A919KGP7</accession>
<sequence length="184" mass="19453">MCAERDWIPCVGHSGRRKMTKGELVKFARKIGAVASATSVCVALGVIGSASPAQASQLSFRLKNAVSGKCLQWNGIDGQDISQVKCKNALNQYWGRAGQKLITMSGGLVGEGCVTSQNGHEVHASGYACYKYDLRHNGWSILSTNRGAKTPVGNAVCGVLKTTEGGNVLCGKKVPGDRDVWVIA</sequence>
<organism evidence="1 2">
    <name type="scientific">Streptomyces capoamus</name>
    <dbReference type="NCBI Taxonomy" id="68183"/>
    <lineage>
        <taxon>Bacteria</taxon>
        <taxon>Bacillati</taxon>
        <taxon>Actinomycetota</taxon>
        <taxon>Actinomycetes</taxon>
        <taxon>Kitasatosporales</taxon>
        <taxon>Streptomycetaceae</taxon>
        <taxon>Streptomyces</taxon>
    </lineage>
</organism>
<reference evidence="2" key="1">
    <citation type="journal article" date="2019" name="Int. J. Syst. Evol. Microbiol.">
        <title>The Global Catalogue of Microorganisms (GCM) 10K type strain sequencing project: providing services to taxonomists for standard genome sequencing and annotation.</title>
        <authorList>
            <consortium name="The Broad Institute Genomics Platform"/>
            <consortium name="The Broad Institute Genome Sequencing Center for Infectious Disease"/>
            <person name="Wu L."/>
            <person name="Ma J."/>
        </authorList>
    </citation>
    <scope>NUCLEOTIDE SEQUENCE [LARGE SCALE GENOMIC DNA]</scope>
    <source>
        <strain evidence="2">JCM 4253</strain>
    </source>
</reference>
<proteinExistence type="predicted"/>
<comment type="caution">
    <text evidence="1">The sequence shown here is derived from an EMBL/GenBank/DDBJ whole genome shotgun (WGS) entry which is preliminary data.</text>
</comment>
<evidence type="ECO:0000313" key="2">
    <source>
        <dbReference type="Proteomes" id="UP000619355"/>
    </source>
</evidence>
<name>A0A919KGP7_9ACTN</name>
<keyword evidence="2" id="KW-1185">Reference proteome</keyword>
<protein>
    <submittedName>
        <fullName evidence="1">Uncharacterized protein</fullName>
    </submittedName>
</protein>
<dbReference type="Proteomes" id="UP000619355">
    <property type="component" value="Unassembled WGS sequence"/>
</dbReference>
<dbReference type="AlphaFoldDB" id="A0A919KGP7"/>
<evidence type="ECO:0000313" key="1">
    <source>
        <dbReference type="EMBL" id="GHG78396.1"/>
    </source>
</evidence>